<gene>
    <name evidence="3" type="ORF">ACH4OY_29190</name>
</gene>
<feature type="region of interest" description="Disordered" evidence="1">
    <location>
        <begin position="45"/>
        <end position="86"/>
    </location>
</feature>
<keyword evidence="4" id="KW-1185">Reference proteome</keyword>
<comment type="caution">
    <text evidence="3">The sequence shown here is derived from an EMBL/GenBank/DDBJ whole genome shotgun (WGS) entry which is preliminary data.</text>
</comment>
<sequence length="231" mass="23619">MARLDRVVGGDVVDRLRGGGLAALAVLVVAVGAGWWRAVAPAVGPAGGPAAASGADERRGPGDGSRRVRSGAASGELGRVPPGDGPVVITVDPTTGRVASIFVIDPATGRVIEWDDAGTGHGEDPDGGLGGLIGTVWQARLTLHPGQSPQRRVVMAATRTHLVRYRCVGPGQLLLVTVRSGHRDSRRATCDGSFATAWLSRGNGPIRIELAAVGRGIAPIVVDARMAALAF</sequence>
<feature type="transmembrane region" description="Helical" evidence="2">
    <location>
        <begin position="21"/>
        <end position="39"/>
    </location>
</feature>
<feature type="compositionally biased region" description="Basic and acidic residues" evidence="1">
    <location>
        <begin position="55"/>
        <end position="66"/>
    </location>
</feature>
<keyword evidence="2" id="KW-0812">Transmembrane</keyword>
<evidence type="ECO:0000313" key="3">
    <source>
        <dbReference type="EMBL" id="MFI0796729.1"/>
    </source>
</evidence>
<evidence type="ECO:0000256" key="1">
    <source>
        <dbReference type="SAM" id="MobiDB-lite"/>
    </source>
</evidence>
<accession>A0ABW7SSP3</accession>
<evidence type="ECO:0000256" key="2">
    <source>
        <dbReference type="SAM" id="Phobius"/>
    </source>
</evidence>
<keyword evidence="2" id="KW-0472">Membrane</keyword>
<feature type="compositionally biased region" description="Low complexity" evidence="1">
    <location>
        <begin position="45"/>
        <end position="54"/>
    </location>
</feature>
<protein>
    <submittedName>
        <fullName evidence="3">Uncharacterized protein</fullName>
    </submittedName>
</protein>
<dbReference type="EMBL" id="JBIRPU010000033">
    <property type="protein sequence ID" value="MFI0796729.1"/>
    <property type="molecule type" value="Genomic_DNA"/>
</dbReference>
<organism evidence="3 4">
    <name type="scientific">Micromonospora rubida</name>
    <dbReference type="NCBI Taxonomy" id="2697657"/>
    <lineage>
        <taxon>Bacteria</taxon>
        <taxon>Bacillati</taxon>
        <taxon>Actinomycetota</taxon>
        <taxon>Actinomycetes</taxon>
        <taxon>Micromonosporales</taxon>
        <taxon>Micromonosporaceae</taxon>
        <taxon>Micromonospora</taxon>
    </lineage>
</organism>
<reference evidence="3 4" key="1">
    <citation type="submission" date="2024-10" db="EMBL/GenBank/DDBJ databases">
        <title>The Natural Products Discovery Center: Release of the First 8490 Sequenced Strains for Exploring Actinobacteria Biosynthetic Diversity.</title>
        <authorList>
            <person name="Kalkreuter E."/>
            <person name="Kautsar S.A."/>
            <person name="Yang D."/>
            <person name="Bader C.D."/>
            <person name="Teijaro C.N."/>
            <person name="Fluegel L."/>
            <person name="Davis C.M."/>
            <person name="Simpson J.R."/>
            <person name="Lauterbach L."/>
            <person name="Steele A.D."/>
            <person name="Gui C."/>
            <person name="Meng S."/>
            <person name="Li G."/>
            <person name="Viehrig K."/>
            <person name="Ye F."/>
            <person name="Su P."/>
            <person name="Kiefer A.F."/>
            <person name="Nichols A."/>
            <person name="Cepeda A.J."/>
            <person name="Yan W."/>
            <person name="Fan B."/>
            <person name="Jiang Y."/>
            <person name="Adhikari A."/>
            <person name="Zheng C.-J."/>
            <person name="Schuster L."/>
            <person name="Cowan T.M."/>
            <person name="Smanski M.J."/>
            <person name="Chevrette M.G."/>
            <person name="De Carvalho L.P.S."/>
            <person name="Shen B."/>
        </authorList>
    </citation>
    <scope>NUCLEOTIDE SEQUENCE [LARGE SCALE GENOMIC DNA]</scope>
    <source>
        <strain evidence="3 4">NPDC021253</strain>
    </source>
</reference>
<dbReference type="RefSeq" id="WP_396685119.1">
    <property type="nucleotide sequence ID" value="NZ_JBIRPU010000033.1"/>
</dbReference>
<dbReference type="Proteomes" id="UP001611075">
    <property type="component" value="Unassembled WGS sequence"/>
</dbReference>
<name>A0ABW7SSP3_9ACTN</name>
<proteinExistence type="predicted"/>
<keyword evidence="2" id="KW-1133">Transmembrane helix</keyword>
<evidence type="ECO:0000313" key="4">
    <source>
        <dbReference type="Proteomes" id="UP001611075"/>
    </source>
</evidence>